<evidence type="ECO:0000256" key="1">
    <source>
        <dbReference type="ARBA" id="ARBA00005051"/>
    </source>
</evidence>
<organism evidence="9">
    <name type="scientific">marine sediment metagenome</name>
    <dbReference type="NCBI Taxonomy" id="412755"/>
    <lineage>
        <taxon>unclassified sequences</taxon>
        <taxon>metagenomes</taxon>
        <taxon>ecological metagenomes</taxon>
    </lineage>
</organism>
<feature type="domain" description="7,8-dihydro-6-hydroxymethylpterin-pyrophosphokinase" evidence="8">
    <location>
        <begin position="23"/>
        <end position="173"/>
    </location>
</feature>
<name>A0A0F9BKT3_9ZZZZ</name>
<evidence type="ECO:0000256" key="6">
    <source>
        <dbReference type="ARBA" id="ARBA00022840"/>
    </source>
</evidence>
<comment type="pathway">
    <text evidence="1">Cofactor biosynthesis; tetrahydrofolate biosynthesis; 2-amino-4-hydroxy-6-hydroxymethyl-7,8-dihydropteridine diphosphate from 7,8-dihydroneopterin triphosphate: step 4/4.</text>
</comment>
<dbReference type="AlphaFoldDB" id="A0A0F9BKT3"/>
<dbReference type="GO" id="GO:0016301">
    <property type="term" value="F:kinase activity"/>
    <property type="evidence" value="ECO:0007669"/>
    <property type="project" value="UniProtKB-KW"/>
</dbReference>
<keyword evidence="7" id="KW-0289">Folate biosynthesis</keyword>
<proteinExistence type="predicted"/>
<keyword evidence="6" id="KW-0067">ATP-binding</keyword>
<dbReference type="GO" id="GO:0046654">
    <property type="term" value="P:tetrahydrofolate biosynthetic process"/>
    <property type="evidence" value="ECO:0007669"/>
    <property type="project" value="UniProtKB-UniPathway"/>
</dbReference>
<dbReference type="Pfam" id="PF01288">
    <property type="entry name" value="HPPK"/>
    <property type="match status" value="1"/>
</dbReference>
<sequence length="202" mass="22464">MPQDPEGMELSSRKPIRKYSLLIALGGNLASSVGKPQETLKSALKLLQTSGAVIRATSPFYHTPAFPAGAGPDYVNAAVRVEASWDPKKALGVLHRIEAQMGRERVQRWGQRTLDLDLLACDDIVLPDRNTHKMWRDLSLEAQIGRTPEQLILPHPRLQDRAFVLVPLADVAPDWVHPLLGKPVRALLEALPERDRASVRRL</sequence>
<evidence type="ECO:0000256" key="3">
    <source>
        <dbReference type="ARBA" id="ARBA00022679"/>
    </source>
</evidence>
<dbReference type="EMBL" id="LAZR01048752">
    <property type="protein sequence ID" value="KKK91214.1"/>
    <property type="molecule type" value="Genomic_DNA"/>
</dbReference>
<protein>
    <recommendedName>
        <fullName evidence="2">2-amino-4-hydroxy-6-hydroxymethyldihydropteridine diphosphokinase</fullName>
        <ecNumber evidence="2">2.7.6.3</ecNumber>
    </recommendedName>
</protein>
<dbReference type="PANTHER" id="PTHR43071">
    <property type="entry name" value="2-AMINO-4-HYDROXY-6-HYDROXYMETHYLDIHYDROPTERIDINE PYROPHOSPHOKINASE"/>
    <property type="match status" value="1"/>
</dbReference>
<evidence type="ECO:0000256" key="5">
    <source>
        <dbReference type="ARBA" id="ARBA00022777"/>
    </source>
</evidence>
<evidence type="ECO:0000259" key="8">
    <source>
        <dbReference type="Pfam" id="PF01288"/>
    </source>
</evidence>
<dbReference type="NCBIfam" id="TIGR01498">
    <property type="entry name" value="folK"/>
    <property type="match status" value="1"/>
</dbReference>
<evidence type="ECO:0000256" key="7">
    <source>
        <dbReference type="ARBA" id="ARBA00022909"/>
    </source>
</evidence>
<gene>
    <name evidence="9" type="ORF">LCGC14_2715220</name>
</gene>
<dbReference type="Gene3D" id="3.30.70.560">
    <property type="entry name" value="7,8-Dihydro-6-hydroxymethylpterin-pyrophosphokinase HPPK"/>
    <property type="match status" value="1"/>
</dbReference>
<evidence type="ECO:0000313" key="9">
    <source>
        <dbReference type="EMBL" id="KKK91214.1"/>
    </source>
</evidence>
<dbReference type="EC" id="2.7.6.3" evidence="2"/>
<evidence type="ECO:0000256" key="2">
    <source>
        <dbReference type="ARBA" id="ARBA00013253"/>
    </source>
</evidence>
<dbReference type="GO" id="GO:0046656">
    <property type="term" value="P:folic acid biosynthetic process"/>
    <property type="evidence" value="ECO:0007669"/>
    <property type="project" value="UniProtKB-KW"/>
</dbReference>
<evidence type="ECO:0000256" key="4">
    <source>
        <dbReference type="ARBA" id="ARBA00022741"/>
    </source>
</evidence>
<dbReference type="GO" id="GO:0003848">
    <property type="term" value="F:2-amino-4-hydroxy-6-hydroxymethyldihydropteridine diphosphokinase activity"/>
    <property type="evidence" value="ECO:0007669"/>
    <property type="project" value="UniProtKB-EC"/>
</dbReference>
<comment type="caution">
    <text evidence="9">The sequence shown here is derived from an EMBL/GenBank/DDBJ whole genome shotgun (WGS) entry which is preliminary data.</text>
</comment>
<dbReference type="PANTHER" id="PTHR43071:SF1">
    <property type="entry name" value="2-AMINO-4-HYDROXY-6-HYDROXYMETHYLDIHYDROPTERIDINE PYROPHOSPHOKINASE"/>
    <property type="match status" value="1"/>
</dbReference>
<reference evidence="9" key="1">
    <citation type="journal article" date="2015" name="Nature">
        <title>Complex archaea that bridge the gap between prokaryotes and eukaryotes.</title>
        <authorList>
            <person name="Spang A."/>
            <person name="Saw J.H."/>
            <person name="Jorgensen S.L."/>
            <person name="Zaremba-Niedzwiedzka K."/>
            <person name="Martijn J."/>
            <person name="Lind A.E."/>
            <person name="van Eijk R."/>
            <person name="Schleper C."/>
            <person name="Guy L."/>
            <person name="Ettema T.J."/>
        </authorList>
    </citation>
    <scope>NUCLEOTIDE SEQUENCE</scope>
</reference>
<keyword evidence="4" id="KW-0547">Nucleotide-binding</keyword>
<dbReference type="GO" id="GO:0005524">
    <property type="term" value="F:ATP binding"/>
    <property type="evidence" value="ECO:0007669"/>
    <property type="project" value="UniProtKB-KW"/>
</dbReference>
<dbReference type="InterPro" id="IPR000550">
    <property type="entry name" value="Hppk"/>
</dbReference>
<dbReference type="SUPFAM" id="SSF55083">
    <property type="entry name" value="6-hydroxymethyl-7,8-dihydropterin pyrophosphokinase, HPPK"/>
    <property type="match status" value="1"/>
</dbReference>
<accession>A0A0F9BKT3</accession>
<dbReference type="UniPathway" id="UPA00077">
    <property type="reaction ID" value="UER00155"/>
</dbReference>
<dbReference type="CDD" id="cd00483">
    <property type="entry name" value="HPPK"/>
    <property type="match status" value="1"/>
</dbReference>
<keyword evidence="3" id="KW-0808">Transferase</keyword>
<keyword evidence="5" id="KW-0418">Kinase</keyword>
<dbReference type="InterPro" id="IPR035907">
    <property type="entry name" value="Hppk_sf"/>
</dbReference>